<dbReference type="InterPro" id="IPR002075">
    <property type="entry name" value="NTF2_dom"/>
</dbReference>
<keyword evidence="2" id="KW-0653">Protein transport</keyword>
<dbReference type="PANTHER" id="PTHR12612">
    <property type="entry name" value="NUCLEAR TRANSPORT FACTOR 2"/>
    <property type="match status" value="1"/>
</dbReference>
<dbReference type="GO" id="GO:0051028">
    <property type="term" value="P:mRNA transport"/>
    <property type="evidence" value="ECO:0007669"/>
    <property type="project" value="UniProtKB-UniRule"/>
</dbReference>
<dbReference type="InterPro" id="IPR045875">
    <property type="entry name" value="NTF2"/>
</dbReference>
<dbReference type="OrthoDB" id="6507044at2759"/>
<dbReference type="GO" id="GO:0005635">
    <property type="term" value="C:nuclear envelope"/>
    <property type="evidence" value="ECO:0007669"/>
    <property type="project" value="UniProtKB-ARBA"/>
</dbReference>
<name>A0A8S1IRJ9_9CHLO</name>
<keyword evidence="1 2" id="KW-0963">Cytoplasm</keyword>
<proteinExistence type="predicted"/>
<dbReference type="GO" id="GO:0005737">
    <property type="term" value="C:cytoplasm"/>
    <property type="evidence" value="ECO:0007669"/>
    <property type="project" value="UniProtKB-SubCell"/>
</dbReference>
<evidence type="ECO:0000259" key="3">
    <source>
        <dbReference type="PROSITE" id="PS50177"/>
    </source>
</evidence>
<comment type="subcellular location">
    <subcellularLocation>
        <location evidence="2">Cytoplasm</location>
    </subcellularLocation>
    <subcellularLocation>
        <location evidence="2">Nucleus</location>
    </subcellularLocation>
</comment>
<feature type="domain" description="NTF2" evidence="3">
    <location>
        <begin position="7"/>
        <end position="116"/>
    </location>
</feature>
<dbReference type="Proteomes" id="UP000708148">
    <property type="component" value="Unassembled WGS sequence"/>
</dbReference>
<accession>A0A8S1IRJ9</accession>
<dbReference type="SUPFAM" id="SSF54427">
    <property type="entry name" value="NTF2-like"/>
    <property type="match status" value="1"/>
</dbReference>
<dbReference type="CDD" id="cd00780">
    <property type="entry name" value="NTF2"/>
    <property type="match status" value="1"/>
</dbReference>
<keyword evidence="5" id="KW-1185">Reference proteome</keyword>
<evidence type="ECO:0000256" key="2">
    <source>
        <dbReference type="RuleBase" id="RU369002"/>
    </source>
</evidence>
<evidence type="ECO:0000313" key="4">
    <source>
        <dbReference type="EMBL" id="CAD7696083.1"/>
    </source>
</evidence>
<dbReference type="AlphaFoldDB" id="A0A8S1IRJ9"/>
<keyword evidence="2" id="KW-0813">Transport</keyword>
<dbReference type="PROSITE" id="PS50177">
    <property type="entry name" value="NTF2_DOMAIN"/>
    <property type="match status" value="1"/>
</dbReference>
<dbReference type="EMBL" id="CAJHUC010000430">
    <property type="protein sequence ID" value="CAD7696083.1"/>
    <property type="molecule type" value="Genomic_DNA"/>
</dbReference>
<evidence type="ECO:0000256" key="1">
    <source>
        <dbReference type="ARBA" id="ARBA00022490"/>
    </source>
</evidence>
<evidence type="ECO:0000313" key="5">
    <source>
        <dbReference type="Proteomes" id="UP000708148"/>
    </source>
</evidence>
<dbReference type="GO" id="GO:0006606">
    <property type="term" value="P:protein import into nucleus"/>
    <property type="evidence" value="ECO:0007669"/>
    <property type="project" value="UniProtKB-ARBA"/>
</dbReference>
<dbReference type="Pfam" id="PF02136">
    <property type="entry name" value="NTF2"/>
    <property type="match status" value="1"/>
</dbReference>
<dbReference type="InterPro" id="IPR032710">
    <property type="entry name" value="NTF2-like_dom_sf"/>
</dbReference>
<organism evidence="4 5">
    <name type="scientific">Ostreobium quekettii</name>
    <dbReference type="NCBI Taxonomy" id="121088"/>
    <lineage>
        <taxon>Eukaryota</taxon>
        <taxon>Viridiplantae</taxon>
        <taxon>Chlorophyta</taxon>
        <taxon>core chlorophytes</taxon>
        <taxon>Ulvophyceae</taxon>
        <taxon>TCBD clade</taxon>
        <taxon>Bryopsidales</taxon>
        <taxon>Ostreobineae</taxon>
        <taxon>Ostreobiaceae</taxon>
        <taxon>Ostreobium</taxon>
    </lineage>
</organism>
<comment type="function">
    <text evidence="2">Has a role in nuclear-cytoplasmic transport of proteins and mRNAs.</text>
</comment>
<dbReference type="FunFam" id="3.10.450.50:FF:000005">
    <property type="entry name" value="Nuclear transport factor 2"/>
    <property type="match status" value="1"/>
</dbReference>
<keyword evidence="2" id="KW-0539">Nucleus</keyword>
<gene>
    <name evidence="4" type="ORF">OSTQU699_LOCUS1444</name>
</gene>
<sequence length="116" mass="12640">MADAEAVAKAFCEHYYNTFATNRQALHSLYHASSVMTFEGAKCQGQDQIVQKLTSLPFAQVKHQRDSLDVQPSPGGGILVFVTGKLMTEGQSNPTRFSQTFHLAQMGQSFVVTNGG</sequence>
<dbReference type="Gene3D" id="3.10.450.50">
    <property type="match status" value="1"/>
</dbReference>
<reference evidence="4" key="1">
    <citation type="submission" date="2020-12" db="EMBL/GenBank/DDBJ databases">
        <authorList>
            <person name="Iha C."/>
        </authorList>
    </citation>
    <scope>NUCLEOTIDE SEQUENCE</scope>
</reference>
<comment type="caution">
    <text evidence="4">The sequence shown here is derived from an EMBL/GenBank/DDBJ whole genome shotgun (WGS) entry which is preliminary data.</text>
</comment>
<dbReference type="InterPro" id="IPR018222">
    <property type="entry name" value="Nuclear_transport_factor_2_euk"/>
</dbReference>
<protein>
    <recommendedName>
        <fullName evidence="3">NTF2 domain-containing protein</fullName>
    </recommendedName>
</protein>